<evidence type="ECO:0000313" key="2">
    <source>
        <dbReference type="Proteomes" id="UP000235965"/>
    </source>
</evidence>
<dbReference type="Proteomes" id="UP000235965">
    <property type="component" value="Unassembled WGS sequence"/>
</dbReference>
<gene>
    <name evidence="1" type="ORF">B7P43_G02365</name>
</gene>
<dbReference type="EMBL" id="NEVH01006564">
    <property type="protein sequence ID" value="PNF37975.1"/>
    <property type="molecule type" value="Genomic_DNA"/>
</dbReference>
<protein>
    <submittedName>
        <fullName evidence="1">Uncharacterized protein</fullName>
    </submittedName>
</protein>
<comment type="caution">
    <text evidence="1">The sequence shown here is derived from an EMBL/GenBank/DDBJ whole genome shotgun (WGS) entry which is preliminary data.</text>
</comment>
<keyword evidence="2" id="KW-1185">Reference proteome</keyword>
<name>A0A2J7RAW7_9NEOP</name>
<dbReference type="AlphaFoldDB" id="A0A2J7RAW7"/>
<evidence type="ECO:0000313" key="1">
    <source>
        <dbReference type="EMBL" id="PNF37975.1"/>
    </source>
</evidence>
<dbReference type="InParanoid" id="A0A2J7RAW7"/>
<proteinExistence type="predicted"/>
<accession>A0A2J7RAW7</accession>
<reference evidence="1 2" key="1">
    <citation type="submission" date="2017-12" db="EMBL/GenBank/DDBJ databases">
        <title>Hemimetabolous genomes reveal molecular basis of termite eusociality.</title>
        <authorList>
            <person name="Harrison M.C."/>
            <person name="Jongepier E."/>
            <person name="Robertson H.M."/>
            <person name="Arning N."/>
            <person name="Bitard-Feildel T."/>
            <person name="Chao H."/>
            <person name="Childers C.P."/>
            <person name="Dinh H."/>
            <person name="Doddapaneni H."/>
            <person name="Dugan S."/>
            <person name="Gowin J."/>
            <person name="Greiner C."/>
            <person name="Han Y."/>
            <person name="Hu H."/>
            <person name="Hughes D.S.T."/>
            <person name="Huylmans A.-K."/>
            <person name="Kemena C."/>
            <person name="Kremer L.P.M."/>
            <person name="Lee S.L."/>
            <person name="Lopez-Ezquerra A."/>
            <person name="Mallet L."/>
            <person name="Monroy-Kuhn J.M."/>
            <person name="Moser A."/>
            <person name="Murali S.C."/>
            <person name="Muzny D.M."/>
            <person name="Otani S."/>
            <person name="Piulachs M.-D."/>
            <person name="Poelchau M."/>
            <person name="Qu J."/>
            <person name="Schaub F."/>
            <person name="Wada-Katsumata A."/>
            <person name="Worley K.C."/>
            <person name="Xie Q."/>
            <person name="Ylla G."/>
            <person name="Poulsen M."/>
            <person name="Gibbs R.A."/>
            <person name="Schal C."/>
            <person name="Richards S."/>
            <person name="Belles X."/>
            <person name="Korb J."/>
            <person name="Bornberg-Bauer E."/>
        </authorList>
    </citation>
    <scope>NUCLEOTIDE SEQUENCE [LARGE SCALE GENOMIC DNA]</scope>
    <source>
        <tissue evidence="1">Whole body</tissue>
    </source>
</reference>
<organism evidence="1 2">
    <name type="scientific">Cryptotermes secundus</name>
    <dbReference type="NCBI Taxonomy" id="105785"/>
    <lineage>
        <taxon>Eukaryota</taxon>
        <taxon>Metazoa</taxon>
        <taxon>Ecdysozoa</taxon>
        <taxon>Arthropoda</taxon>
        <taxon>Hexapoda</taxon>
        <taxon>Insecta</taxon>
        <taxon>Pterygota</taxon>
        <taxon>Neoptera</taxon>
        <taxon>Polyneoptera</taxon>
        <taxon>Dictyoptera</taxon>
        <taxon>Blattodea</taxon>
        <taxon>Blattoidea</taxon>
        <taxon>Termitoidae</taxon>
        <taxon>Kalotermitidae</taxon>
        <taxon>Cryptotermitinae</taxon>
        <taxon>Cryptotermes</taxon>
    </lineage>
</organism>
<sequence length="56" mass="6388">MGLLIHQKQKHKHWVLTEKKLDDIGARLVHSPRKPLKRLGQEVGVSEGVQEGQHNC</sequence>